<sequence length="203" mass="23094">ELNKRLEKLIKQSRCVLFMKGNPDEPRCGFSRQTVQLLNDVGADYTTFDILSDEAVRQGLKEYSQWPTFPQIYLDGELLGGLDIVREELESGDLAAKLPKKVSLNNRLKSLINKAPIMVFMKGEPSQPQCKFSRALMEIFTDMNVKFDHFNILSDNDVREGLKEYSKWPSYPQIYVKGELVGGLDIIKELKESGELAQTLSVD</sequence>
<dbReference type="GO" id="GO:0005634">
    <property type="term" value="C:nucleus"/>
    <property type="evidence" value="ECO:0007669"/>
    <property type="project" value="TreeGrafter"/>
</dbReference>
<dbReference type="InterPro" id="IPR004480">
    <property type="entry name" value="Monothiol_GRX-rel"/>
</dbReference>
<reference evidence="6" key="1">
    <citation type="submission" date="2022-11" db="UniProtKB">
        <authorList>
            <consortium name="WormBaseParasite"/>
        </authorList>
    </citation>
    <scope>IDENTIFICATION</scope>
</reference>
<dbReference type="Proteomes" id="UP000887566">
    <property type="component" value="Unplaced"/>
</dbReference>
<dbReference type="Gene3D" id="3.40.30.10">
    <property type="entry name" value="Glutaredoxin"/>
    <property type="match status" value="2"/>
</dbReference>
<keyword evidence="1" id="KW-0479">Metal-binding</keyword>
<dbReference type="PANTHER" id="PTHR10293:SF73">
    <property type="entry name" value="GLUTAREDOXIN-3"/>
    <property type="match status" value="1"/>
</dbReference>
<feature type="domain" description="Glutaredoxin" evidence="4">
    <location>
        <begin position="16"/>
        <end position="78"/>
    </location>
</feature>
<name>A0A914UP94_9BILA</name>
<evidence type="ECO:0000256" key="2">
    <source>
        <dbReference type="ARBA" id="ARBA00023004"/>
    </source>
</evidence>
<dbReference type="InterPro" id="IPR036249">
    <property type="entry name" value="Thioredoxin-like_sf"/>
</dbReference>
<dbReference type="CDD" id="cd03028">
    <property type="entry name" value="GRX_PICOT_like"/>
    <property type="match status" value="2"/>
</dbReference>
<dbReference type="PANTHER" id="PTHR10293">
    <property type="entry name" value="GLUTAREDOXIN FAMILY MEMBER"/>
    <property type="match status" value="1"/>
</dbReference>
<dbReference type="WBParaSite" id="PSAMB.scaffold11535size3284.g34215.t1">
    <property type="protein sequence ID" value="PSAMB.scaffold11535size3284.g34215.t1"/>
    <property type="gene ID" value="PSAMB.scaffold11535size3284.g34215"/>
</dbReference>
<evidence type="ECO:0000313" key="6">
    <source>
        <dbReference type="WBParaSite" id="PSAMB.scaffold11535size3284.g34215.t1"/>
    </source>
</evidence>
<dbReference type="PROSITE" id="PS51354">
    <property type="entry name" value="GLUTAREDOXIN_2"/>
    <property type="match status" value="2"/>
</dbReference>
<proteinExistence type="predicted"/>
<dbReference type="FunFam" id="3.40.30.10:FF:000012">
    <property type="entry name" value="Monothiol glutaredoxin"/>
    <property type="match status" value="2"/>
</dbReference>
<feature type="domain" description="Glutaredoxin" evidence="4">
    <location>
        <begin position="117"/>
        <end position="181"/>
    </location>
</feature>
<dbReference type="Pfam" id="PF00462">
    <property type="entry name" value="Glutaredoxin"/>
    <property type="match status" value="2"/>
</dbReference>
<dbReference type="NCBIfam" id="TIGR00365">
    <property type="entry name" value="Grx4 family monothiol glutaredoxin"/>
    <property type="match status" value="1"/>
</dbReference>
<evidence type="ECO:0000256" key="3">
    <source>
        <dbReference type="ARBA" id="ARBA00023014"/>
    </source>
</evidence>
<keyword evidence="5" id="KW-1185">Reference proteome</keyword>
<evidence type="ECO:0000259" key="4">
    <source>
        <dbReference type="Pfam" id="PF00462"/>
    </source>
</evidence>
<accession>A0A914UP94</accession>
<dbReference type="GO" id="GO:0051536">
    <property type="term" value="F:iron-sulfur cluster binding"/>
    <property type="evidence" value="ECO:0007669"/>
    <property type="project" value="UniProtKB-KW"/>
</dbReference>
<evidence type="ECO:0000256" key="1">
    <source>
        <dbReference type="ARBA" id="ARBA00022723"/>
    </source>
</evidence>
<dbReference type="GO" id="GO:0006879">
    <property type="term" value="P:intracellular iron ion homeostasis"/>
    <property type="evidence" value="ECO:0007669"/>
    <property type="project" value="TreeGrafter"/>
</dbReference>
<protein>
    <submittedName>
        <fullName evidence="6">Glutaredoxin domain-containing protein</fullName>
    </submittedName>
</protein>
<keyword evidence="3" id="KW-0411">Iron-sulfur</keyword>
<dbReference type="SUPFAM" id="SSF52833">
    <property type="entry name" value="Thioredoxin-like"/>
    <property type="match status" value="2"/>
</dbReference>
<dbReference type="InterPro" id="IPR002109">
    <property type="entry name" value="Glutaredoxin"/>
</dbReference>
<dbReference type="GO" id="GO:0005829">
    <property type="term" value="C:cytosol"/>
    <property type="evidence" value="ECO:0007669"/>
    <property type="project" value="TreeGrafter"/>
</dbReference>
<evidence type="ECO:0000313" key="5">
    <source>
        <dbReference type="Proteomes" id="UP000887566"/>
    </source>
</evidence>
<dbReference type="GO" id="GO:0046872">
    <property type="term" value="F:metal ion binding"/>
    <property type="evidence" value="ECO:0007669"/>
    <property type="project" value="UniProtKB-KW"/>
</dbReference>
<organism evidence="5 6">
    <name type="scientific">Plectus sambesii</name>
    <dbReference type="NCBI Taxonomy" id="2011161"/>
    <lineage>
        <taxon>Eukaryota</taxon>
        <taxon>Metazoa</taxon>
        <taxon>Ecdysozoa</taxon>
        <taxon>Nematoda</taxon>
        <taxon>Chromadorea</taxon>
        <taxon>Plectida</taxon>
        <taxon>Plectina</taxon>
        <taxon>Plectoidea</taxon>
        <taxon>Plectidae</taxon>
        <taxon>Plectus</taxon>
    </lineage>
</organism>
<dbReference type="AlphaFoldDB" id="A0A914UP94"/>
<keyword evidence="2" id="KW-0408">Iron</keyword>
<dbReference type="InterPro" id="IPR033658">
    <property type="entry name" value="GRX_PICOT-like"/>
</dbReference>